<name>A0A6A6ZUY2_9PLEO</name>
<feature type="region of interest" description="Disordered" evidence="1">
    <location>
        <begin position="583"/>
        <end position="629"/>
    </location>
</feature>
<evidence type="ECO:0000313" key="2">
    <source>
        <dbReference type="EMBL" id="KAF2824616.1"/>
    </source>
</evidence>
<dbReference type="EMBL" id="MU006229">
    <property type="protein sequence ID" value="KAF2824616.1"/>
    <property type="molecule type" value="Genomic_DNA"/>
</dbReference>
<evidence type="ECO:0000256" key="1">
    <source>
        <dbReference type="SAM" id="MobiDB-lite"/>
    </source>
</evidence>
<evidence type="ECO:0000313" key="3">
    <source>
        <dbReference type="Proteomes" id="UP000799424"/>
    </source>
</evidence>
<protein>
    <submittedName>
        <fullName evidence="2">Uncharacterized protein</fullName>
    </submittedName>
</protein>
<gene>
    <name evidence="2" type="ORF">CC86DRAFT_407783</name>
</gene>
<keyword evidence="3" id="KW-1185">Reference proteome</keyword>
<sequence length="721" mass="81009">MPSVWTLYIYHSLRRQAPEAFSLPVDNEPREVSYMHLDNQTLEALSLPIDNPPFFGWIDAPHATTIEQHPRPEHAFGERKGMHQPTAMNADASHAFRTPTSALAPSDNIAQHDRDREAGQSTQQEIRDAAIRKAQEQYNNTVREAGALLAAAVQAAVEQYNVAVRAEGELARGLLSTDHASRQAGDGMSQIIFGDIPNGNEIGGHLPGGDVTTQRIAFNSEIFLGEDGSHTFGSDLDPMSITYEDFGLNMQPSEEVLPTISDTIQPHSLTEHTGTTGQDNSGASLLDSQAELDALIEYKQYVLSCLPDGDLKPHPSTFKWPRHLDAPDGLAQARYCQSWDQKDSYALVFVVDNCNLTWGLIVALFFPKRLVLEYKAQYTLLTKNVDRAYPDEFEDDDCIVREDDLRPPQYRSKDLPGMLHINGEVQLLFEEAMLSHRLENHRLHLLEYLPMQDSVKIAILKEVNGHGWPKHLHSTSEFCKPPPVAHKKWPNEDQESFKCLINHTTLTIAQIVSTFYPHRSLSSAKGMRHRLIGKSPNTWSTADRQTVPQALRAKQAPQVIIIRVPHRSSRAPKDMIAKIKAMSEDTNKAKSMSQEPQSTRKSKKRSRTESPLADDAEEDSGKRMGPSHDSFDNKYLYTLDDELDDDDMADGTYDDISDELHTITMLPRIFLDTGDDTATSRVARDRLRMLSPLGIFIACTTDRLLFDELDSFESFPIITVY</sequence>
<dbReference type="AlphaFoldDB" id="A0A6A6ZUY2"/>
<organism evidence="2 3">
    <name type="scientific">Ophiobolus disseminans</name>
    <dbReference type="NCBI Taxonomy" id="1469910"/>
    <lineage>
        <taxon>Eukaryota</taxon>
        <taxon>Fungi</taxon>
        <taxon>Dikarya</taxon>
        <taxon>Ascomycota</taxon>
        <taxon>Pezizomycotina</taxon>
        <taxon>Dothideomycetes</taxon>
        <taxon>Pleosporomycetidae</taxon>
        <taxon>Pleosporales</taxon>
        <taxon>Pleosporineae</taxon>
        <taxon>Phaeosphaeriaceae</taxon>
        <taxon>Ophiobolus</taxon>
    </lineage>
</organism>
<accession>A0A6A6ZUY2</accession>
<reference evidence="2" key="1">
    <citation type="journal article" date="2020" name="Stud. Mycol.">
        <title>101 Dothideomycetes genomes: a test case for predicting lifestyles and emergence of pathogens.</title>
        <authorList>
            <person name="Haridas S."/>
            <person name="Albert R."/>
            <person name="Binder M."/>
            <person name="Bloem J."/>
            <person name="Labutti K."/>
            <person name="Salamov A."/>
            <person name="Andreopoulos B."/>
            <person name="Baker S."/>
            <person name="Barry K."/>
            <person name="Bills G."/>
            <person name="Bluhm B."/>
            <person name="Cannon C."/>
            <person name="Castanera R."/>
            <person name="Culley D."/>
            <person name="Daum C."/>
            <person name="Ezra D."/>
            <person name="Gonzalez J."/>
            <person name="Henrissat B."/>
            <person name="Kuo A."/>
            <person name="Liang C."/>
            <person name="Lipzen A."/>
            <person name="Lutzoni F."/>
            <person name="Magnuson J."/>
            <person name="Mondo S."/>
            <person name="Nolan M."/>
            <person name="Ohm R."/>
            <person name="Pangilinan J."/>
            <person name="Park H.-J."/>
            <person name="Ramirez L."/>
            <person name="Alfaro M."/>
            <person name="Sun H."/>
            <person name="Tritt A."/>
            <person name="Yoshinaga Y."/>
            <person name="Zwiers L.-H."/>
            <person name="Turgeon B."/>
            <person name="Goodwin S."/>
            <person name="Spatafora J."/>
            <person name="Crous P."/>
            <person name="Grigoriev I."/>
        </authorList>
    </citation>
    <scope>NUCLEOTIDE SEQUENCE</scope>
    <source>
        <strain evidence="2">CBS 113818</strain>
    </source>
</reference>
<feature type="compositionally biased region" description="Polar residues" evidence="1">
    <location>
        <begin position="589"/>
        <end position="599"/>
    </location>
</feature>
<proteinExistence type="predicted"/>
<dbReference type="Proteomes" id="UP000799424">
    <property type="component" value="Unassembled WGS sequence"/>
</dbReference>
<feature type="region of interest" description="Disordered" evidence="1">
    <location>
        <begin position="103"/>
        <end position="122"/>
    </location>
</feature>